<sequence length="49" mass="5185">MPGEFSSPEQMKEAFGSPVRPAARGTAGAHIAELIKTMLEKKASGIDLK</sequence>
<protein>
    <submittedName>
        <fullName evidence="2">Uncharacterized protein</fullName>
    </submittedName>
</protein>
<dbReference type="HOGENOM" id="CLU_3135941_0_0_9"/>
<reference evidence="2 3" key="1">
    <citation type="submission" date="2011-08" db="EMBL/GenBank/DDBJ databases">
        <authorList>
            <person name="Weinstock G."/>
            <person name="Sodergren E."/>
            <person name="Clifton S."/>
            <person name="Fulton L."/>
            <person name="Fulton B."/>
            <person name="Courtney L."/>
            <person name="Fronick C."/>
            <person name="Harrison M."/>
            <person name="Strong C."/>
            <person name="Farmer C."/>
            <person name="Delahaunty K."/>
            <person name="Markovic C."/>
            <person name="Hall O."/>
            <person name="Minx P."/>
            <person name="Tomlinson C."/>
            <person name="Mitreva M."/>
            <person name="Hou S."/>
            <person name="Chen J."/>
            <person name="Wollam A."/>
            <person name="Pepin K.H."/>
            <person name="Johnson M."/>
            <person name="Bhonagiri V."/>
            <person name="Zhang X."/>
            <person name="Suruliraj S."/>
            <person name="Warren W."/>
            <person name="Chinwalla A."/>
            <person name="Mardis E.R."/>
            <person name="Wilson R.K."/>
        </authorList>
    </citation>
    <scope>NUCLEOTIDE SEQUENCE [LARGE SCALE GENOMIC DNA]</scope>
    <source>
        <strain evidence="2 3">ATCC 29863</strain>
    </source>
</reference>
<comment type="caution">
    <text evidence="2">The sequence shown here is derived from an EMBL/GenBank/DDBJ whole genome shotgun (WGS) entry which is preliminary data.</text>
</comment>
<name>G9YV54_FLAPL</name>
<evidence type="ECO:0000256" key="1">
    <source>
        <dbReference type="SAM" id="MobiDB-lite"/>
    </source>
</evidence>
<dbReference type="Proteomes" id="UP000004459">
    <property type="component" value="Unassembled WGS sequence"/>
</dbReference>
<feature type="region of interest" description="Disordered" evidence="1">
    <location>
        <begin position="1"/>
        <end position="23"/>
    </location>
</feature>
<organism evidence="2 3">
    <name type="scientific">Flavonifractor plautii ATCC 29863</name>
    <dbReference type="NCBI Taxonomy" id="411475"/>
    <lineage>
        <taxon>Bacteria</taxon>
        <taxon>Bacillati</taxon>
        <taxon>Bacillota</taxon>
        <taxon>Clostridia</taxon>
        <taxon>Eubacteriales</taxon>
        <taxon>Oscillospiraceae</taxon>
        <taxon>Flavonifractor</taxon>
    </lineage>
</organism>
<proteinExistence type="predicted"/>
<dbReference type="PATRIC" id="fig|411475.3.peg.2951"/>
<dbReference type="AlphaFoldDB" id="G9YV54"/>
<accession>G9YV54</accession>
<gene>
    <name evidence="2" type="ORF">HMPREF0372_03419</name>
</gene>
<evidence type="ECO:0000313" key="2">
    <source>
        <dbReference type="EMBL" id="EHM41049.1"/>
    </source>
</evidence>
<dbReference type="EMBL" id="AGCK01000279">
    <property type="protein sequence ID" value="EHM41049.1"/>
    <property type="molecule type" value="Genomic_DNA"/>
</dbReference>
<evidence type="ECO:0000313" key="3">
    <source>
        <dbReference type="Proteomes" id="UP000004459"/>
    </source>
</evidence>